<feature type="compositionally biased region" description="Acidic residues" evidence="1">
    <location>
        <begin position="263"/>
        <end position="274"/>
    </location>
</feature>
<evidence type="ECO:0000313" key="2">
    <source>
        <dbReference type="EMBL" id="ETO83696.1"/>
    </source>
</evidence>
<evidence type="ECO:0000313" key="3">
    <source>
        <dbReference type="Proteomes" id="UP000028582"/>
    </source>
</evidence>
<feature type="compositionally biased region" description="Low complexity" evidence="1">
    <location>
        <begin position="198"/>
        <end position="209"/>
    </location>
</feature>
<evidence type="ECO:0000256" key="1">
    <source>
        <dbReference type="SAM" id="MobiDB-lite"/>
    </source>
</evidence>
<comment type="caution">
    <text evidence="2">The sequence shown here is derived from an EMBL/GenBank/DDBJ whole genome shotgun (WGS) entry which is preliminary data.</text>
</comment>
<feature type="compositionally biased region" description="Low complexity" evidence="1">
    <location>
        <begin position="107"/>
        <end position="124"/>
    </location>
</feature>
<sequence length="399" mass="43631">MRGYAIAAEKSLGQIWNELTKKGWSFRKSLGLSDDRRYLPPGGSLKGTEGVDYLLGDESLMRYCRRQGWPEFEPLPTNLSTAGAEAKQSALTTTITTTSASKTPDIKSSAAKKPSAKKMPVAKKPVSKKPVAKISAAKRCAAKRSASSSSSSAARRRKRAAVDKTTAQDTTPAAVPDAVVPDITDIDILDVEDTGPDTTQEPVPEVTTTSAEVTSDDGTTVGRSLLDAFGSDDFLDAFCRDRLFGPLESDDLSVGEESANGSVEDDTEVSADEVDEEPVTFELDAGDLDRLQEEEWNYFDERHSGQVQVDAAPLYDGPSSPTKAALAYAENPLAIFYFFLPKELWRRIAAETNKYRLDSVDEVTQGIRRHALEKRLTTPSTTVLSVEEYRVKLRRKNSM</sequence>
<dbReference type="EMBL" id="ANJA01000454">
    <property type="protein sequence ID" value="ETO83696.1"/>
    <property type="molecule type" value="Genomic_DNA"/>
</dbReference>
<feature type="region of interest" description="Disordered" evidence="1">
    <location>
        <begin position="249"/>
        <end position="274"/>
    </location>
</feature>
<protein>
    <submittedName>
        <fullName evidence="2">Uncharacterized protein</fullName>
    </submittedName>
</protein>
<dbReference type="Proteomes" id="UP000028582">
    <property type="component" value="Unassembled WGS sequence"/>
</dbReference>
<feature type="region of interest" description="Disordered" evidence="1">
    <location>
        <begin position="193"/>
        <end position="216"/>
    </location>
</feature>
<name>A0A081AXT5_PHYNI</name>
<dbReference type="PANTHER" id="PTHR37069:SF2">
    <property type="entry name" value="PIGGYBAC TRANSPOSABLE ELEMENT-DERIVED PROTEIN DOMAIN-CONTAINING PROTEIN"/>
    <property type="match status" value="1"/>
</dbReference>
<feature type="compositionally biased region" description="Low complexity" evidence="1">
    <location>
        <begin position="132"/>
        <end position="153"/>
    </location>
</feature>
<dbReference type="AlphaFoldDB" id="A0A081AXT5"/>
<organism evidence="2 3">
    <name type="scientific">Phytophthora nicotianae P1976</name>
    <dbReference type="NCBI Taxonomy" id="1317066"/>
    <lineage>
        <taxon>Eukaryota</taxon>
        <taxon>Sar</taxon>
        <taxon>Stramenopiles</taxon>
        <taxon>Oomycota</taxon>
        <taxon>Peronosporomycetes</taxon>
        <taxon>Peronosporales</taxon>
        <taxon>Peronosporaceae</taxon>
        <taxon>Phytophthora</taxon>
    </lineage>
</organism>
<dbReference type="OrthoDB" id="129087at2759"/>
<feature type="region of interest" description="Disordered" evidence="1">
    <location>
        <begin position="95"/>
        <end position="181"/>
    </location>
</feature>
<dbReference type="PANTHER" id="PTHR37069">
    <property type="entry name" value="DDE_TNP_1_7 DOMAIN-CONTAINING PROTEIN"/>
    <property type="match status" value="1"/>
</dbReference>
<reference evidence="2 3" key="1">
    <citation type="submission" date="2013-11" db="EMBL/GenBank/DDBJ databases">
        <title>The Genome Sequence of Phytophthora parasitica P1976.</title>
        <authorList>
            <consortium name="The Broad Institute Genomics Platform"/>
            <person name="Russ C."/>
            <person name="Tyler B."/>
            <person name="Panabieres F."/>
            <person name="Shan W."/>
            <person name="Tripathy S."/>
            <person name="Grunwald N."/>
            <person name="Machado M."/>
            <person name="Johnson C.S."/>
            <person name="Walker B."/>
            <person name="Young S."/>
            <person name="Zeng Q."/>
            <person name="Gargeya S."/>
            <person name="Fitzgerald M."/>
            <person name="Haas B."/>
            <person name="Abouelleil A."/>
            <person name="Allen A.W."/>
            <person name="Alvarado L."/>
            <person name="Arachchi H.M."/>
            <person name="Berlin A.M."/>
            <person name="Chapman S.B."/>
            <person name="Gainer-Dewar J."/>
            <person name="Goldberg J."/>
            <person name="Griggs A."/>
            <person name="Gujja S."/>
            <person name="Hansen M."/>
            <person name="Howarth C."/>
            <person name="Imamovic A."/>
            <person name="Ireland A."/>
            <person name="Larimer J."/>
            <person name="McCowan C."/>
            <person name="Murphy C."/>
            <person name="Pearson M."/>
            <person name="Poon T.W."/>
            <person name="Priest M."/>
            <person name="Roberts A."/>
            <person name="Saif S."/>
            <person name="Shea T."/>
            <person name="Sisk P."/>
            <person name="Sykes S."/>
            <person name="Wortman J."/>
            <person name="Nusbaum C."/>
            <person name="Birren B."/>
        </authorList>
    </citation>
    <scope>NUCLEOTIDE SEQUENCE [LARGE SCALE GENOMIC DNA]</scope>
    <source>
        <strain evidence="2 3">P1976</strain>
    </source>
</reference>
<gene>
    <name evidence="2" type="ORF">F444_02324</name>
</gene>
<proteinExistence type="predicted"/>
<accession>A0A081AXT5</accession>